<dbReference type="SUPFAM" id="SSF53927">
    <property type="entry name" value="Cytidine deaminase-like"/>
    <property type="match status" value="1"/>
</dbReference>
<keyword evidence="3" id="KW-0812">Transmembrane</keyword>
<evidence type="ECO:0000313" key="6">
    <source>
        <dbReference type="Proteomes" id="UP000033710"/>
    </source>
</evidence>
<dbReference type="CDD" id="cd01285">
    <property type="entry name" value="nucleoside_deaminase"/>
    <property type="match status" value="1"/>
</dbReference>
<dbReference type="GO" id="GO:0005737">
    <property type="term" value="C:cytoplasm"/>
    <property type="evidence" value="ECO:0007669"/>
    <property type="project" value="TreeGrafter"/>
</dbReference>
<dbReference type="Pfam" id="PF00383">
    <property type="entry name" value="dCMP_cyt_deam_1"/>
    <property type="match status" value="2"/>
</dbReference>
<dbReference type="KEGG" id="ssck:SPSK_05848"/>
<reference evidence="5 6" key="1">
    <citation type="journal article" date="2014" name="BMC Genomics">
        <title>Comparative genomics of the major fungal agents of human and animal Sporotrichosis: Sporothrix schenckii and Sporothrix brasiliensis.</title>
        <authorList>
            <person name="Teixeira M.M."/>
            <person name="de Almeida L.G."/>
            <person name="Kubitschek-Barreira P."/>
            <person name="Alves F.L."/>
            <person name="Kioshima E.S."/>
            <person name="Abadio A.K."/>
            <person name="Fernandes L."/>
            <person name="Derengowski L.S."/>
            <person name="Ferreira K.S."/>
            <person name="Souza R.C."/>
            <person name="Ruiz J.C."/>
            <person name="de Andrade N.C."/>
            <person name="Paes H.C."/>
            <person name="Nicola A.M."/>
            <person name="Albuquerque P."/>
            <person name="Gerber A.L."/>
            <person name="Martins V.P."/>
            <person name="Peconick L.D."/>
            <person name="Neto A.V."/>
            <person name="Chaucanez C.B."/>
            <person name="Silva P.A."/>
            <person name="Cunha O.L."/>
            <person name="de Oliveira F.F."/>
            <person name="dos Santos T.C."/>
            <person name="Barros A.L."/>
            <person name="Soares M.A."/>
            <person name="de Oliveira L.M."/>
            <person name="Marini M.M."/>
            <person name="Villalobos-Duno H."/>
            <person name="Cunha M.M."/>
            <person name="de Hoog S."/>
            <person name="da Silveira J.F."/>
            <person name="Henrissat B."/>
            <person name="Nino-Vega G.A."/>
            <person name="Cisalpino P.S."/>
            <person name="Mora-Montes H.M."/>
            <person name="Almeida S.R."/>
            <person name="Stajich J.E."/>
            <person name="Lopes-Bezerra L.M."/>
            <person name="Vasconcelos A.T."/>
            <person name="Felipe M.S."/>
        </authorList>
    </citation>
    <scope>NUCLEOTIDE SEQUENCE [LARGE SCALE GENOMIC DNA]</scope>
    <source>
        <strain evidence="5 6">1099-18</strain>
    </source>
</reference>
<feature type="compositionally biased region" description="Basic and acidic residues" evidence="2">
    <location>
        <begin position="208"/>
        <end position="220"/>
    </location>
</feature>
<dbReference type="InterPro" id="IPR016193">
    <property type="entry name" value="Cytidine_deaminase-like"/>
</dbReference>
<proteinExistence type="predicted"/>
<feature type="domain" description="CMP/dCMP-type deaminase" evidence="4">
    <location>
        <begin position="738"/>
        <end position="914"/>
    </location>
</feature>
<evidence type="ECO:0000256" key="2">
    <source>
        <dbReference type="SAM" id="MobiDB-lite"/>
    </source>
</evidence>
<dbReference type="GO" id="GO:0002100">
    <property type="term" value="P:tRNA wobble adenosine to inosine editing"/>
    <property type="evidence" value="ECO:0007669"/>
    <property type="project" value="InterPro"/>
</dbReference>
<feature type="transmembrane region" description="Helical" evidence="3">
    <location>
        <begin position="57"/>
        <end position="75"/>
    </location>
</feature>
<feature type="compositionally biased region" description="Basic and acidic residues" evidence="2">
    <location>
        <begin position="151"/>
        <end position="167"/>
    </location>
</feature>
<feature type="compositionally biased region" description="Acidic residues" evidence="2">
    <location>
        <begin position="818"/>
        <end position="832"/>
    </location>
</feature>
<reference evidence="5 6" key="2">
    <citation type="journal article" date="2015" name="Eukaryot. Cell">
        <title>Asexual propagation of a virulent clone complex in a human and feline outbreak of sporotrichosis.</title>
        <authorList>
            <person name="Teixeira Mde M."/>
            <person name="Rodrigues A.M."/>
            <person name="Tsui C.K."/>
            <person name="de Almeida L.G."/>
            <person name="Van Diepeningen A.D."/>
            <person name="van den Ende B.G."/>
            <person name="Fernandes G.F."/>
            <person name="Kano R."/>
            <person name="Hamelin R.C."/>
            <person name="Lopes-Bezerra L.M."/>
            <person name="Vasconcelos A.T."/>
            <person name="de Hoog S."/>
            <person name="de Camargo Z.P."/>
            <person name="Felipe M.S."/>
        </authorList>
    </citation>
    <scope>NUCLEOTIDE SEQUENCE [LARGE SCALE GENOMIC DNA]</scope>
    <source>
        <strain evidence="5 6">1099-18</strain>
    </source>
</reference>
<keyword evidence="3" id="KW-1133">Transmembrane helix</keyword>
<feature type="region of interest" description="Disordered" evidence="2">
    <location>
        <begin position="307"/>
        <end position="356"/>
    </location>
</feature>
<dbReference type="PANTHER" id="PTHR11079">
    <property type="entry name" value="CYTOSINE DEAMINASE FAMILY MEMBER"/>
    <property type="match status" value="1"/>
</dbReference>
<gene>
    <name evidence="5" type="ORF">SPSK_05848</name>
</gene>
<accession>A0A0F2MJ11</accession>
<dbReference type="Proteomes" id="UP000033710">
    <property type="component" value="Unassembled WGS sequence"/>
</dbReference>
<name>A0A0F2MJ11_SPOSC</name>
<evidence type="ECO:0000313" key="5">
    <source>
        <dbReference type="EMBL" id="KJR89688.1"/>
    </source>
</evidence>
<feature type="region of interest" description="Disordered" evidence="2">
    <location>
        <begin position="208"/>
        <end position="269"/>
    </location>
</feature>
<sequence>MPSKKARRAKKEKRGNPAKRNASYAAAPSTWSRPQSTHLLPRSSTWSALSRFSSGGFRVWIAMAAATGTAIMLAFQRPFLLHLAPSPDIERVPLFLLLPCALAFVAFVSQVCLLSSASTTTREGGGEPEVRAQVTEPSGITNQRLTSCQDQSHESLRTGRDIDKIPQPDDSVTSKLWPDTDNDRSSDIWSEYHDILEDSRAIWPESKSKGEMNHRSEHSQARAPWPPPNLLAMLTARRDRHRRRRRRGPGPSESVCQAPGYGTSPACHDDNHRLPLDGASNRAETGQTTCKCRAYRPKTGNRFRQQGTVHVSERGRARGGGRGRGRGRGSGFLHPRIGGEPPLAGINRRPDSQTEEAAAVNKTAARAHRTARAGNGMSTTSTASQTAATLGTTVGTAVLVCPSRISASPSGQLNDFSSTEIITASAASKPVTTTGVGRNAIEDGVAKPGSAAMPGVVRGVTPVTVSATNAAANWGKSNAVAAANTPSDLTGTTNEQNRRARRAQRAALIFQEQCQILQAEDAVREQRDCAVGKVETSTATFTSSSACLFDAGKDQPSSTMTNVAVAFQSSSTSAVHCTKFPEVVNSIHANPTQNATTNAGPQPPVHAITKSMQGLAFINKISKPHIASNRTSIQPALPLVPTLNQNVNSGQPQSPCGSIKASAVAATMASTKVSNNLAGSDAEDSNDSDEDGSFVMTRTAGKRRLNISAADMIANEILDDVNEELVVEDDEVTDPIKKLHRGYMNEAVAMAQLALRTNETPVGCVLVHNGRVIARGMNATNMTRNGTRHAELMCINALLSYWDDVNKADETSSNSENNGDDYSDCGSAEDYDDDKKEYTDEDWKKVDPSKGHLFPYGQKLHPARIVSQDIIHECSLYVTVEPCIMCASMLRQYGIKKVYFGAANDKFGGTGGVLRIHMNSKPHEPIQQNVSYIETYVTNMMSRPKRASRPSRTLAVNTEEVIAATEGPMTDGACTPSPTDSAESQEDGGVATAKMTTTVTRAVVTTDNTNNPPVIRHTSTIPIAEGAVPARDEGHGGNVEPGFDVEGGWGRDKAVFLLRQFYVQENGRAPAPRKKEGRAQRLVEQMKSETESTVKLPPKVDGLLSEVISEQRSLPVTPLAVGGPSDPALLQVDSVMDMPVSGITNCALNADSDGAIKISDD</sequence>
<dbReference type="GeneID" id="27667834"/>
<feature type="compositionally biased region" description="Polar residues" evidence="2">
    <location>
        <begin position="135"/>
        <end position="150"/>
    </location>
</feature>
<dbReference type="EMBL" id="AXCR01000001">
    <property type="protein sequence ID" value="KJR89688.1"/>
    <property type="molecule type" value="Genomic_DNA"/>
</dbReference>
<feature type="compositionally biased region" description="Basic residues" evidence="2">
    <location>
        <begin position="1"/>
        <end position="17"/>
    </location>
</feature>
<feature type="region of interest" description="Disordered" evidence="2">
    <location>
        <begin position="968"/>
        <end position="990"/>
    </location>
</feature>
<dbReference type="PANTHER" id="PTHR11079:SF149">
    <property type="entry name" value="TRNA-SPECIFIC ADENOSINE DEAMINASE 2"/>
    <property type="match status" value="1"/>
</dbReference>
<evidence type="ECO:0000259" key="4">
    <source>
        <dbReference type="PROSITE" id="PS51747"/>
    </source>
</evidence>
<feature type="region of interest" description="Disordered" evidence="2">
    <location>
        <begin position="809"/>
        <end position="842"/>
    </location>
</feature>
<feature type="region of interest" description="Disordered" evidence="2">
    <location>
        <begin position="1"/>
        <end position="36"/>
    </location>
</feature>
<feature type="compositionally biased region" description="Basic residues" evidence="2">
    <location>
        <begin position="238"/>
        <end position="248"/>
    </location>
</feature>
<dbReference type="GO" id="GO:0005634">
    <property type="term" value="C:nucleus"/>
    <property type="evidence" value="ECO:0007669"/>
    <property type="project" value="TreeGrafter"/>
</dbReference>
<evidence type="ECO:0000256" key="1">
    <source>
        <dbReference type="ARBA" id="ARBA00022801"/>
    </source>
</evidence>
<dbReference type="PROSITE" id="PS51747">
    <property type="entry name" value="CYT_DCMP_DEAMINASES_2"/>
    <property type="match status" value="1"/>
</dbReference>
<dbReference type="VEuPathDB" id="FungiDB:SPSK_05848"/>
<dbReference type="InterPro" id="IPR002125">
    <property type="entry name" value="CMP_dCMP_dom"/>
</dbReference>
<dbReference type="GO" id="GO:0052717">
    <property type="term" value="F:tRNA-specific adenosine-34 deaminase activity"/>
    <property type="evidence" value="ECO:0007669"/>
    <property type="project" value="UniProtKB-EC"/>
</dbReference>
<dbReference type="OrthoDB" id="1701769at2759"/>
<organism evidence="5 6">
    <name type="scientific">Sporothrix schenckii 1099-18</name>
    <dbReference type="NCBI Taxonomy" id="1397361"/>
    <lineage>
        <taxon>Eukaryota</taxon>
        <taxon>Fungi</taxon>
        <taxon>Dikarya</taxon>
        <taxon>Ascomycota</taxon>
        <taxon>Pezizomycotina</taxon>
        <taxon>Sordariomycetes</taxon>
        <taxon>Sordariomycetidae</taxon>
        <taxon>Ophiostomatales</taxon>
        <taxon>Ophiostomataceae</taxon>
        <taxon>Sporothrix</taxon>
    </lineage>
</organism>
<keyword evidence="1" id="KW-0378">Hydrolase</keyword>
<dbReference type="GO" id="GO:0046872">
    <property type="term" value="F:metal ion binding"/>
    <property type="evidence" value="ECO:0007669"/>
    <property type="project" value="UniProtKB-KW"/>
</dbReference>
<dbReference type="AlphaFoldDB" id="A0A0F2MJ11"/>
<feature type="compositionally biased region" description="Basic and acidic residues" evidence="2">
    <location>
        <begin position="833"/>
        <end position="842"/>
    </location>
</feature>
<keyword evidence="3" id="KW-0472">Membrane</keyword>
<feature type="compositionally biased region" description="Basic residues" evidence="2">
    <location>
        <begin position="317"/>
        <end position="327"/>
    </location>
</feature>
<comment type="caution">
    <text evidence="5">The sequence shown here is derived from an EMBL/GenBank/DDBJ whole genome shotgun (WGS) entry which is preliminary data.</text>
</comment>
<dbReference type="RefSeq" id="XP_016592364.1">
    <property type="nucleotide sequence ID" value="XM_016732557.1"/>
</dbReference>
<feature type="region of interest" description="Disordered" evidence="2">
    <location>
        <begin position="118"/>
        <end position="183"/>
    </location>
</feature>
<protein>
    <recommendedName>
        <fullName evidence="4">CMP/dCMP-type deaminase domain-containing protein</fullName>
    </recommendedName>
</protein>
<evidence type="ECO:0000256" key="3">
    <source>
        <dbReference type="SAM" id="Phobius"/>
    </source>
</evidence>
<dbReference type="Gene3D" id="3.40.140.10">
    <property type="entry name" value="Cytidine Deaminase, domain 2"/>
    <property type="match status" value="1"/>
</dbReference>